<dbReference type="GO" id="GO:0044782">
    <property type="term" value="P:cilium organization"/>
    <property type="evidence" value="ECO:0007669"/>
    <property type="project" value="TreeGrafter"/>
</dbReference>
<comment type="similarity">
    <text evidence="2">Belongs to the DRC9 family.</text>
</comment>
<evidence type="ECO:0000256" key="9">
    <source>
        <dbReference type="SAM" id="MobiDB-lite"/>
    </source>
</evidence>
<keyword evidence="7" id="KW-0206">Cytoskeleton</keyword>
<comment type="subcellular location">
    <subcellularLocation>
        <location evidence="1">Cytoplasm</location>
        <location evidence="1">Cytoskeleton</location>
        <location evidence="1">Flagellum axoneme</location>
    </subcellularLocation>
</comment>
<dbReference type="Gene3D" id="1.20.5.190">
    <property type="match status" value="1"/>
</dbReference>
<evidence type="ECO:0000256" key="5">
    <source>
        <dbReference type="ARBA" id="ARBA00022846"/>
    </source>
</evidence>
<dbReference type="AlphaFoldDB" id="A0A7S0MXQ0"/>
<feature type="compositionally biased region" description="Basic residues" evidence="9">
    <location>
        <begin position="381"/>
        <end position="390"/>
    </location>
</feature>
<evidence type="ECO:0000256" key="6">
    <source>
        <dbReference type="ARBA" id="ARBA00023069"/>
    </source>
</evidence>
<evidence type="ECO:0000256" key="3">
    <source>
        <dbReference type="ARBA" id="ARBA00013738"/>
    </source>
</evidence>
<dbReference type="InterPro" id="IPR042618">
    <property type="entry name" value="IQCG"/>
</dbReference>
<protein>
    <recommendedName>
        <fullName evidence="3">Dynein regulatory complex protein 9</fullName>
    </recommendedName>
</protein>
<organism evidence="10">
    <name type="scientific">Pyramimonas obovata</name>
    <dbReference type="NCBI Taxonomy" id="1411642"/>
    <lineage>
        <taxon>Eukaryota</taxon>
        <taxon>Viridiplantae</taxon>
        <taxon>Chlorophyta</taxon>
        <taxon>Pyramimonadophyceae</taxon>
        <taxon>Pyramimonadales</taxon>
        <taxon>Pyramimonadaceae</taxon>
        <taxon>Pyramimonas</taxon>
        <taxon>Pyramimonas incertae sedis</taxon>
    </lineage>
</organism>
<dbReference type="CDD" id="cd23767">
    <property type="entry name" value="IQCD"/>
    <property type="match status" value="1"/>
</dbReference>
<evidence type="ECO:0000256" key="8">
    <source>
        <dbReference type="ARBA" id="ARBA00023273"/>
    </source>
</evidence>
<feature type="region of interest" description="Disordered" evidence="9">
    <location>
        <begin position="324"/>
        <end position="353"/>
    </location>
</feature>
<dbReference type="GO" id="GO:0031514">
    <property type="term" value="C:motile cilium"/>
    <property type="evidence" value="ECO:0007669"/>
    <property type="project" value="TreeGrafter"/>
</dbReference>
<keyword evidence="5" id="KW-0282">Flagellum</keyword>
<dbReference type="SMART" id="SM00015">
    <property type="entry name" value="IQ"/>
    <property type="match status" value="1"/>
</dbReference>
<evidence type="ECO:0000256" key="1">
    <source>
        <dbReference type="ARBA" id="ARBA00004611"/>
    </source>
</evidence>
<evidence type="ECO:0000256" key="2">
    <source>
        <dbReference type="ARBA" id="ARBA00008222"/>
    </source>
</evidence>
<dbReference type="EMBL" id="HBFA01004949">
    <property type="protein sequence ID" value="CAD8652495.1"/>
    <property type="molecule type" value="Transcribed_RNA"/>
</dbReference>
<evidence type="ECO:0000313" key="10">
    <source>
        <dbReference type="EMBL" id="CAD8652495.1"/>
    </source>
</evidence>
<keyword evidence="8" id="KW-0966">Cell projection</keyword>
<evidence type="ECO:0000256" key="4">
    <source>
        <dbReference type="ARBA" id="ARBA00022490"/>
    </source>
</evidence>
<evidence type="ECO:0000256" key="7">
    <source>
        <dbReference type="ARBA" id="ARBA00023212"/>
    </source>
</evidence>
<dbReference type="PROSITE" id="PS50096">
    <property type="entry name" value="IQ"/>
    <property type="match status" value="1"/>
</dbReference>
<dbReference type="GO" id="GO:0005737">
    <property type="term" value="C:cytoplasm"/>
    <property type="evidence" value="ECO:0007669"/>
    <property type="project" value="TreeGrafter"/>
</dbReference>
<feature type="region of interest" description="Disordered" evidence="9">
    <location>
        <begin position="371"/>
        <end position="390"/>
    </location>
</feature>
<accession>A0A7S0MXQ0</accession>
<sequence>MGRGGASANDMLLPVEAAQVQAILRNALEKLSLASVITVDADEQAAELSRSVGDEISRVIHEQRQLEQRFEVLISQRGILKAMPNKTKYKENQKELHEVANQLRQSTKLLCRNLKENPNVAGNMLKIQTERMQLQTLLSTCVVELEDCSYETLVNKVEEEEAREKLIAQTIERERAATQAVKLLKVQLKEEKTAHDEEMADKKKILTVLKDELKELKYKTSTEQKYKEKEFNADSQCTRRCQSTIIHNLEAEIDRLRAIIDIEKQVHTATLEFLADRQDKLQEMDTNWKEKLSTDTQSKDGELESLKRAQQRDKDRLDTLVESTQKEQAEKELRANEERRAMQEENRHLNDRESQLAAAIKIQACWRGWKVRSDQNPSLKRSGKKGKKKK</sequence>
<dbReference type="Pfam" id="PF00612">
    <property type="entry name" value="IQ"/>
    <property type="match status" value="1"/>
</dbReference>
<keyword evidence="6" id="KW-0969">Cilium</keyword>
<keyword evidence="4" id="KW-0963">Cytoplasm</keyword>
<dbReference type="InterPro" id="IPR000048">
    <property type="entry name" value="IQ_motif_EF-hand-BS"/>
</dbReference>
<gene>
    <name evidence="10" type="ORF">POBO1169_LOCUS2522</name>
</gene>
<reference evidence="10" key="1">
    <citation type="submission" date="2021-01" db="EMBL/GenBank/DDBJ databases">
        <authorList>
            <person name="Corre E."/>
            <person name="Pelletier E."/>
            <person name="Niang G."/>
            <person name="Scheremetjew M."/>
            <person name="Finn R."/>
            <person name="Kale V."/>
            <person name="Holt S."/>
            <person name="Cochrane G."/>
            <person name="Meng A."/>
            <person name="Brown T."/>
            <person name="Cohen L."/>
        </authorList>
    </citation>
    <scope>NUCLEOTIDE SEQUENCE</scope>
    <source>
        <strain evidence="10">CCMP722</strain>
    </source>
</reference>
<proteinExistence type="inferred from homology"/>
<dbReference type="PANTHER" id="PTHR14871:SF1">
    <property type="entry name" value="DYNEIN REGULATORY COMPLEX PROTEIN 9"/>
    <property type="match status" value="1"/>
</dbReference>
<dbReference type="PANTHER" id="PTHR14871">
    <property type="entry name" value="DYNEIN REGULATORY COMPLEX PROTEIN 9"/>
    <property type="match status" value="1"/>
</dbReference>
<name>A0A7S0MXQ0_9CHLO</name>